<accession>A0A4Y7SWD5</accession>
<reference evidence="1 2" key="1">
    <citation type="journal article" date="2019" name="Nat. Ecol. Evol.">
        <title>Megaphylogeny resolves global patterns of mushroom evolution.</title>
        <authorList>
            <person name="Varga T."/>
            <person name="Krizsan K."/>
            <person name="Foldi C."/>
            <person name="Dima B."/>
            <person name="Sanchez-Garcia M."/>
            <person name="Sanchez-Ramirez S."/>
            <person name="Szollosi G.J."/>
            <person name="Szarkandi J.G."/>
            <person name="Papp V."/>
            <person name="Albert L."/>
            <person name="Andreopoulos W."/>
            <person name="Angelini C."/>
            <person name="Antonin V."/>
            <person name="Barry K.W."/>
            <person name="Bougher N.L."/>
            <person name="Buchanan P."/>
            <person name="Buyck B."/>
            <person name="Bense V."/>
            <person name="Catcheside P."/>
            <person name="Chovatia M."/>
            <person name="Cooper J."/>
            <person name="Damon W."/>
            <person name="Desjardin D."/>
            <person name="Finy P."/>
            <person name="Geml J."/>
            <person name="Haridas S."/>
            <person name="Hughes K."/>
            <person name="Justo A."/>
            <person name="Karasinski D."/>
            <person name="Kautmanova I."/>
            <person name="Kiss B."/>
            <person name="Kocsube S."/>
            <person name="Kotiranta H."/>
            <person name="LaButti K.M."/>
            <person name="Lechner B.E."/>
            <person name="Liimatainen K."/>
            <person name="Lipzen A."/>
            <person name="Lukacs Z."/>
            <person name="Mihaltcheva S."/>
            <person name="Morgado L.N."/>
            <person name="Niskanen T."/>
            <person name="Noordeloos M.E."/>
            <person name="Ohm R.A."/>
            <person name="Ortiz-Santana B."/>
            <person name="Ovrebo C."/>
            <person name="Racz N."/>
            <person name="Riley R."/>
            <person name="Savchenko A."/>
            <person name="Shiryaev A."/>
            <person name="Soop K."/>
            <person name="Spirin V."/>
            <person name="Szebenyi C."/>
            <person name="Tomsovsky M."/>
            <person name="Tulloss R.E."/>
            <person name="Uehling J."/>
            <person name="Grigoriev I.V."/>
            <person name="Vagvolgyi C."/>
            <person name="Papp T."/>
            <person name="Martin F.M."/>
            <person name="Miettinen O."/>
            <person name="Hibbett D.S."/>
            <person name="Nagy L.G."/>
        </authorList>
    </citation>
    <scope>NUCLEOTIDE SEQUENCE [LARGE SCALE GENOMIC DNA]</scope>
    <source>
        <strain evidence="1 2">FP101781</strain>
    </source>
</reference>
<evidence type="ECO:0000313" key="1">
    <source>
        <dbReference type="EMBL" id="TEB26167.1"/>
    </source>
</evidence>
<comment type="caution">
    <text evidence="1">The sequence shown here is derived from an EMBL/GenBank/DDBJ whole genome shotgun (WGS) entry which is preliminary data.</text>
</comment>
<sequence>NERDAVLDLCWQNVLMPYNSQAKSDAGSSLITSADGNNETDLSRPFTVVWKGSPHCLTVWRW</sequence>
<name>A0A4Y7SWD5_COPMI</name>
<evidence type="ECO:0000313" key="2">
    <source>
        <dbReference type="Proteomes" id="UP000298030"/>
    </source>
</evidence>
<protein>
    <submittedName>
        <fullName evidence="1">Uncharacterized protein</fullName>
    </submittedName>
</protein>
<gene>
    <name evidence="1" type="ORF">FA13DRAFT_1737580</name>
</gene>
<organism evidence="1 2">
    <name type="scientific">Coprinellus micaceus</name>
    <name type="common">Glistening ink-cap mushroom</name>
    <name type="synonym">Coprinus micaceus</name>
    <dbReference type="NCBI Taxonomy" id="71717"/>
    <lineage>
        <taxon>Eukaryota</taxon>
        <taxon>Fungi</taxon>
        <taxon>Dikarya</taxon>
        <taxon>Basidiomycota</taxon>
        <taxon>Agaricomycotina</taxon>
        <taxon>Agaricomycetes</taxon>
        <taxon>Agaricomycetidae</taxon>
        <taxon>Agaricales</taxon>
        <taxon>Agaricineae</taxon>
        <taxon>Psathyrellaceae</taxon>
        <taxon>Coprinellus</taxon>
    </lineage>
</organism>
<feature type="non-terminal residue" evidence="1">
    <location>
        <position position="1"/>
    </location>
</feature>
<dbReference type="Proteomes" id="UP000298030">
    <property type="component" value="Unassembled WGS sequence"/>
</dbReference>
<dbReference type="EMBL" id="QPFP01000050">
    <property type="protein sequence ID" value="TEB26167.1"/>
    <property type="molecule type" value="Genomic_DNA"/>
</dbReference>
<dbReference type="AlphaFoldDB" id="A0A4Y7SWD5"/>
<keyword evidence="2" id="KW-1185">Reference proteome</keyword>
<proteinExistence type="predicted"/>